<dbReference type="PANTHER" id="PTHR35519">
    <property type="entry name" value="MEMBRANE PROTEINS"/>
    <property type="match status" value="1"/>
</dbReference>
<dbReference type="PANTHER" id="PTHR35519:SF2">
    <property type="entry name" value="PH DOMAIN PROTEIN"/>
    <property type="match status" value="1"/>
</dbReference>
<evidence type="ECO:0000256" key="1">
    <source>
        <dbReference type="SAM" id="Phobius"/>
    </source>
</evidence>
<feature type="transmembrane region" description="Helical" evidence="1">
    <location>
        <begin position="52"/>
        <end position="81"/>
    </location>
</feature>
<dbReference type="EMBL" id="MN990733">
    <property type="protein sequence ID" value="QIM10242.1"/>
    <property type="molecule type" value="Genomic_DNA"/>
</dbReference>
<keyword evidence="1" id="KW-0812">Transmembrane</keyword>
<protein>
    <recommendedName>
        <fullName evidence="3">DUF4112 domain-containing protein</fullName>
    </recommendedName>
</protein>
<reference evidence="2" key="1">
    <citation type="journal article" date="2020" name="J. ISSAAS">
        <title>Lactobacilli and other gastrointestinal microbiota of Peromyscus leucopus, reservoir host for agents of Lyme disease and other zoonoses in North America.</title>
        <authorList>
            <person name="Milovic A."/>
            <person name="Bassam K."/>
            <person name="Shao H."/>
            <person name="Chatzistamou I."/>
            <person name="Tufts D.M."/>
            <person name="Diuk-Wasser M."/>
            <person name="Barbour A.G."/>
        </authorList>
    </citation>
    <scope>NUCLEOTIDE SEQUENCE</scope>
    <source>
        <strain evidence="2">LL70</strain>
    </source>
</reference>
<feature type="transmembrane region" description="Helical" evidence="1">
    <location>
        <begin position="20"/>
        <end position="46"/>
    </location>
</feature>
<dbReference type="Pfam" id="PF13430">
    <property type="entry name" value="DUF4112"/>
    <property type="match status" value="1"/>
</dbReference>
<evidence type="ECO:0000313" key="2">
    <source>
        <dbReference type="EMBL" id="QIM10242.1"/>
    </source>
</evidence>
<keyword evidence="1" id="KW-0472">Membrane</keyword>
<organism evidence="2">
    <name type="scientific">uncultured Prevotella sp</name>
    <dbReference type="NCBI Taxonomy" id="159272"/>
    <lineage>
        <taxon>Bacteria</taxon>
        <taxon>Pseudomonadati</taxon>
        <taxon>Bacteroidota</taxon>
        <taxon>Bacteroidia</taxon>
        <taxon>Bacteroidales</taxon>
        <taxon>Prevotellaceae</taxon>
        <taxon>Prevotella</taxon>
        <taxon>environmental samples</taxon>
    </lineage>
</organism>
<sequence length="138" mass="15569">MFRTMETIALYMDRYYLDGVIGLIPGIGDVFSALCALPFVYFSLFIVRSVPLALAVFCNALLDVLVGMVPFFVGNVLDFIYRSNTRNLKMVIGFVKDDREIVREVNRRALATAVTIVILLALIVLTAVLLWKLGQWLF</sequence>
<dbReference type="InterPro" id="IPR025187">
    <property type="entry name" value="DUF4112"/>
</dbReference>
<keyword evidence="1" id="KW-1133">Transmembrane helix</keyword>
<gene>
    <name evidence="2" type="ORF">Prevot485_3410</name>
</gene>
<name>A0A6G8F225_9BACT</name>
<dbReference type="AlphaFoldDB" id="A0A6G8F225"/>
<proteinExistence type="predicted"/>
<feature type="transmembrane region" description="Helical" evidence="1">
    <location>
        <begin position="109"/>
        <end position="131"/>
    </location>
</feature>
<accession>A0A6G8F225</accession>
<evidence type="ECO:0008006" key="3">
    <source>
        <dbReference type="Google" id="ProtNLM"/>
    </source>
</evidence>